<proteinExistence type="predicted"/>
<keyword evidence="4" id="KW-1185">Reference proteome</keyword>
<reference evidence="3" key="1">
    <citation type="journal article" date="2023" name="G3 (Bethesda)">
        <title>A reference genome for the long-term kleptoplast-retaining sea slug Elysia crispata morphotype clarki.</title>
        <authorList>
            <person name="Eastman K.E."/>
            <person name="Pendleton A.L."/>
            <person name="Shaikh M.A."/>
            <person name="Suttiyut T."/>
            <person name="Ogas R."/>
            <person name="Tomko P."/>
            <person name="Gavelis G."/>
            <person name="Widhalm J.R."/>
            <person name="Wisecaver J.H."/>
        </authorList>
    </citation>
    <scope>NUCLEOTIDE SEQUENCE</scope>
    <source>
        <strain evidence="3">ECLA1</strain>
    </source>
</reference>
<sequence>MMGIEYSDPGLWQGHKHRGQGCDRCSRPLQRQGHHRQRGGWPLSPAQVCKKVGVTDFCMDGALSFAGAALVTEIDAAAPFYGIPSPRVARRHFNQDSCRDSFSRKK</sequence>
<gene>
    <name evidence="3" type="ORF">RRG08_037882</name>
</gene>
<feature type="domain" description="Dienelactone hydrolase" evidence="2">
    <location>
        <begin position="45"/>
        <end position="87"/>
    </location>
</feature>
<evidence type="ECO:0000313" key="3">
    <source>
        <dbReference type="EMBL" id="KAK3770690.1"/>
    </source>
</evidence>
<dbReference type="GO" id="GO:0016787">
    <property type="term" value="F:hydrolase activity"/>
    <property type="evidence" value="ECO:0007669"/>
    <property type="project" value="InterPro"/>
</dbReference>
<evidence type="ECO:0000313" key="4">
    <source>
        <dbReference type="Proteomes" id="UP001283361"/>
    </source>
</evidence>
<dbReference type="Proteomes" id="UP001283361">
    <property type="component" value="Unassembled WGS sequence"/>
</dbReference>
<name>A0AAE0ZJV8_9GAST</name>
<evidence type="ECO:0000256" key="1">
    <source>
        <dbReference type="SAM" id="MobiDB-lite"/>
    </source>
</evidence>
<accession>A0AAE0ZJV8</accession>
<dbReference type="EMBL" id="JAWDGP010003792">
    <property type="protein sequence ID" value="KAK3770690.1"/>
    <property type="molecule type" value="Genomic_DNA"/>
</dbReference>
<dbReference type="AlphaFoldDB" id="A0AAE0ZJV8"/>
<organism evidence="3 4">
    <name type="scientific">Elysia crispata</name>
    <name type="common">lettuce slug</name>
    <dbReference type="NCBI Taxonomy" id="231223"/>
    <lineage>
        <taxon>Eukaryota</taxon>
        <taxon>Metazoa</taxon>
        <taxon>Spiralia</taxon>
        <taxon>Lophotrochozoa</taxon>
        <taxon>Mollusca</taxon>
        <taxon>Gastropoda</taxon>
        <taxon>Heterobranchia</taxon>
        <taxon>Euthyneura</taxon>
        <taxon>Panpulmonata</taxon>
        <taxon>Sacoglossa</taxon>
        <taxon>Placobranchoidea</taxon>
        <taxon>Plakobranchidae</taxon>
        <taxon>Elysia</taxon>
    </lineage>
</organism>
<dbReference type="Pfam" id="PF01738">
    <property type="entry name" value="DLH"/>
    <property type="match status" value="1"/>
</dbReference>
<dbReference type="InterPro" id="IPR002925">
    <property type="entry name" value="Dienelactn_hydro"/>
</dbReference>
<feature type="region of interest" description="Disordered" evidence="1">
    <location>
        <begin position="23"/>
        <end position="42"/>
    </location>
</feature>
<protein>
    <recommendedName>
        <fullName evidence="2">Dienelactone hydrolase domain-containing protein</fullName>
    </recommendedName>
</protein>
<comment type="caution">
    <text evidence="3">The sequence shown here is derived from an EMBL/GenBank/DDBJ whole genome shotgun (WGS) entry which is preliminary data.</text>
</comment>
<evidence type="ECO:0000259" key="2">
    <source>
        <dbReference type="Pfam" id="PF01738"/>
    </source>
</evidence>